<comment type="caution">
    <text evidence="1">The sequence shown here is derived from an EMBL/GenBank/DDBJ whole genome shotgun (WGS) entry which is preliminary data.</text>
</comment>
<sequence>MSNKPVLYVLAGPNGAGKSTFYEQVLKPKVKAPFINADIIQKTELSDQSMTGAYAAAALAAKRRDEYLVQKNSFVTESTFSHPSKLELLLQARAAGFIIMVFHVGVADAELSVRRVALRVTEGGHDVPEDKIRQRFARNKALIRQAVLQADLGLVYDNSQLNRKPELLFSFQRGQLSQRVAFTAWAFELYGV</sequence>
<dbReference type="Pfam" id="PF13671">
    <property type="entry name" value="AAA_33"/>
    <property type="match status" value="1"/>
</dbReference>
<organism evidence="1 2">
    <name type="scientific">Rheinheimera maricola</name>
    <dbReference type="NCBI Taxonomy" id="2793282"/>
    <lineage>
        <taxon>Bacteria</taxon>
        <taxon>Pseudomonadati</taxon>
        <taxon>Pseudomonadota</taxon>
        <taxon>Gammaproteobacteria</taxon>
        <taxon>Chromatiales</taxon>
        <taxon>Chromatiaceae</taxon>
        <taxon>Rheinheimera</taxon>
    </lineage>
</organism>
<reference evidence="1 2" key="1">
    <citation type="submission" date="2021-08" db="EMBL/GenBank/DDBJ databases">
        <title>Rheinheimera aquimaris sp. nov., isolated from seawater of the East Sea in Korea.</title>
        <authorList>
            <person name="Kim K.H."/>
            <person name="Wenting R."/>
            <person name="Kim K.R."/>
            <person name="Jeon C.O."/>
        </authorList>
    </citation>
    <scope>NUCLEOTIDE SEQUENCE [LARGE SCALE GENOMIC DNA]</scope>
    <source>
        <strain evidence="1 2">MA-13</strain>
    </source>
</reference>
<gene>
    <name evidence="1" type="ORF">I4W93_009560</name>
</gene>
<accession>A0ABS7X8I0</accession>
<dbReference type="InterPro" id="IPR027417">
    <property type="entry name" value="P-loop_NTPase"/>
</dbReference>
<keyword evidence="2" id="KW-1185">Reference proteome</keyword>
<dbReference type="PANTHER" id="PTHR39206:SF1">
    <property type="entry name" value="SLL8004 PROTEIN"/>
    <property type="match status" value="1"/>
</dbReference>
<dbReference type="RefSeq" id="WP_205311151.1">
    <property type="nucleotide sequence ID" value="NZ_JAERPS020000003.1"/>
</dbReference>
<dbReference type="Gene3D" id="3.40.50.300">
    <property type="entry name" value="P-loop containing nucleotide triphosphate hydrolases"/>
    <property type="match status" value="1"/>
</dbReference>
<name>A0ABS7X8I0_9GAMM</name>
<evidence type="ECO:0000313" key="2">
    <source>
        <dbReference type="Proteomes" id="UP000663814"/>
    </source>
</evidence>
<dbReference type="SUPFAM" id="SSF52540">
    <property type="entry name" value="P-loop containing nucleoside triphosphate hydrolases"/>
    <property type="match status" value="1"/>
</dbReference>
<dbReference type="EMBL" id="JAERPS020000003">
    <property type="protein sequence ID" value="MBZ9611843.1"/>
    <property type="molecule type" value="Genomic_DNA"/>
</dbReference>
<evidence type="ECO:0000313" key="1">
    <source>
        <dbReference type="EMBL" id="MBZ9611843.1"/>
    </source>
</evidence>
<protein>
    <submittedName>
        <fullName evidence="1">Zeta toxin family protein</fullName>
    </submittedName>
</protein>
<dbReference type="Proteomes" id="UP000663814">
    <property type="component" value="Unassembled WGS sequence"/>
</dbReference>
<proteinExistence type="predicted"/>
<dbReference type="PANTHER" id="PTHR39206">
    <property type="entry name" value="SLL8004 PROTEIN"/>
    <property type="match status" value="1"/>
</dbReference>